<dbReference type="GO" id="GO:0015920">
    <property type="term" value="P:lipopolysaccharide transport"/>
    <property type="evidence" value="ECO:0007669"/>
    <property type="project" value="TreeGrafter"/>
</dbReference>
<dbReference type="GO" id="GO:0055085">
    <property type="term" value="P:transmembrane transport"/>
    <property type="evidence" value="ECO:0007669"/>
    <property type="project" value="InterPro"/>
</dbReference>
<comment type="subcellular location">
    <subcellularLocation>
        <location evidence="1">Cell membrane</location>
        <topology evidence="1">Multi-pass membrane protein</topology>
    </subcellularLocation>
</comment>
<evidence type="ECO:0000256" key="1">
    <source>
        <dbReference type="ARBA" id="ARBA00004651"/>
    </source>
</evidence>
<evidence type="ECO:0000256" key="5">
    <source>
        <dbReference type="ARBA" id="ARBA00023136"/>
    </source>
</evidence>
<dbReference type="PANTHER" id="PTHR33529:SF6">
    <property type="entry name" value="YJGP_YJGQ FAMILY PERMEASE"/>
    <property type="match status" value="1"/>
</dbReference>
<dbReference type="PANTHER" id="PTHR33529">
    <property type="entry name" value="SLR0882 PROTEIN-RELATED"/>
    <property type="match status" value="1"/>
</dbReference>
<keyword evidence="5 6" id="KW-0472">Membrane</keyword>
<organism evidence="7">
    <name type="scientific">Bartonella schoenbuchensis</name>
    <dbReference type="NCBI Taxonomy" id="165694"/>
    <lineage>
        <taxon>Bacteria</taxon>
        <taxon>Pseudomonadati</taxon>
        <taxon>Pseudomonadota</taxon>
        <taxon>Alphaproteobacteria</taxon>
        <taxon>Hyphomicrobiales</taxon>
        <taxon>Bartonellaceae</taxon>
        <taxon>Bartonella</taxon>
    </lineage>
</organism>
<keyword evidence="4 6" id="KW-1133">Transmembrane helix</keyword>
<reference evidence="7" key="1">
    <citation type="submission" date="2013-11" db="EMBL/GenBank/DDBJ databases">
        <authorList>
            <person name="GENOMES U."/>
        </authorList>
    </citation>
    <scope>NUCLEOTIDE SEQUENCE</scope>
    <source>
        <strain evidence="7">MVT06</strain>
    </source>
</reference>
<evidence type="ECO:0000256" key="3">
    <source>
        <dbReference type="ARBA" id="ARBA00022692"/>
    </source>
</evidence>
<reference evidence="7" key="2">
    <citation type="submission" date="2014-05" db="EMBL/GenBank/DDBJ databases">
        <title>Genome sequencing of Bartonella spp. isolated from human blood.</title>
        <authorList>
            <person name="Raoult D."/>
        </authorList>
    </citation>
    <scope>NUCLEOTIDE SEQUENCE</scope>
    <source>
        <strain evidence="7">MVT06</strain>
    </source>
</reference>
<accession>A0A024LQA9</accession>
<evidence type="ECO:0000313" key="7">
    <source>
        <dbReference type="EMBL" id="CDP79921.1"/>
    </source>
</evidence>
<name>A0A024LQA9_9HYPH</name>
<sequence>MRIIELYILKRVFILFSAVMVAAIGISLTVQVLARIDFLTTSGQTFLTVLYFSSLLVPPVISLIIPFALVIAITTILSTMNQDSELAIISASGFSKNTVLKPILLLAIFTACTSFSIANFVAPQARLNMRQMLANTHSDLINLFIREGSFQALTNNLYIEIGERYPDGTIGRLFIADQRDSKIDLLYYAKKGAIVSNKNGNFLVLNDGEIERVNYQNDSVSIIKFNSYTFSLSEFIPNNGVPTIYPKDRPLSYLLHPDPYDPYYQRNPLQYKAEFHRRLTEWLYPIVFALIAVAAAGDARSHRQAHTSAIVFTITFSLLIYWIEYFFAEKTKNDLTYVPLLYITPIGVSVLIFFMLLTNRKISIPARFNDTIQTLLQKMTNKSKYRKSHYSSDKTS</sequence>
<gene>
    <name evidence="7" type="ORF">BN1046_00826</name>
</gene>
<evidence type="ECO:0000256" key="6">
    <source>
        <dbReference type="SAM" id="Phobius"/>
    </source>
</evidence>
<dbReference type="InterPro" id="IPR030922">
    <property type="entry name" value="LptF"/>
</dbReference>
<feature type="transmembrane region" description="Helical" evidence="6">
    <location>
        <begin position="340"/>
        <end position="358"/>
    </location>
</feature>
<feature type="transmembrane region" description="Helical" evidence="6">
    <location>
        <begin position="12"/>
        <end position="36"/>
    </location>
</feature>
<feature type="transmembrane region" description="Helical" evidence="6">
    <location>
        <begin position="99"/>
        <end position="122"/>
    </location>
</feature>
<proteinExistence type="predicted"/>
<dbReference type="NCBIfam" id="TIGR04407">
    <property type="entry name" value="LptF_YjgP"/>
    <property type="match status" value="1"/>
</dbReference>
<evidence type="ECO:0000256" key="2">
    <source>
        <dbReference type="ARBA" id="ARBA00022475"/>
    </source>
</evidence>
<dbReference type="InterPro" id="IPR005495">
    <property type="entry name" value="LptG/LptF_permease"/>
</dbReference>
<keyword evidence="3 6" id="KW-0812">Transmembrane</keyword>
<feature type="transmembrane region" description="Helical" evidence="6">
    <location>
        <begin position="282"/>
        <end position="297"/>
    </location>
</feature>
<dbReference type="AlphaFoldDB" id="A0A024LQA9"/>
<dbReference type="Pfam" id="PF03739">
    <property type="entry name" value="LptF_LptG"/>
    <property type="match status" value="1"/>
</dbReference>
<evidence type="ECO:0000256" key="4">
    <source>
        <dbReference type="ARBA" id="ARBA00022989"/>
    </source>
</evidence>
<dbReference type="GO" id="GO:0043190">
    <property type="term" value="C:ATP-binding cassette (ABC) transporter complex"/>
    <property type="evidence" value="ECO:0007669"/>
    <property type="project" value="InterPro"/>
</dbReference>
<feature type="transmembrane region" description="Helical" evidence="6">
    <location>
        <begin position="309"/>
        <end position="328"/>
    </location>
</feature>
<feature type="transmembrane region" description="Helical" evidence="6">
    <location>
        <begin position="56"/>
        <end position="78"/>
    </location>
</feature>
<protein>
    <submittedName>
        <fullName evidence="7">Putative permease, YjgP/YjgQ family</fullName>
    </submittedName>
</protein>
<dbReference type="EMBL" id="HG977196">
    <property type="protein sequence ID" value="CDP79921.1"/>
    <property type="molecule type" value="Genomic_DNA"/>
</dbReference>
<keyword evidence="2" id="KW-1003">Cell membrane</keyword>